<name>A0A0A8XYS1_ARUDO</name>
<organism evidence="1">
    <name type="scientific">Arundo donax</name>
    <name type="common">Giant reed</name>
    <name type="synonym">Donax arundinaceus</name>
    <dbReference type="NCBI Taxonomy" id="35708"/>
    <lineage>
        <taxon>Eukaryota</taxon>
        <taxon>Viridiplantae</taxon>
        <taxon>Streptophyta</taxon>
        <taxon>Embryophyta</taxon>
        <taxon>Tracheophyta</taxon>
        <taxon>Spermatophyta</taxon>
        <taxon>Magnoliopsida</taxon>
        <taxon>Liliopsida</taxon>
        <taxon>Poales</taxon>
        <taxon>Poaceae</taxon>
        <taxon>PACMAD clade</taxon>
        <taxon>Arundinoideae</taxon>
        <taxon>Arundineae</taxon>
        <taxon>Arundo</taxon>
    </lineage>
</organism>
<proteinExistence type="predicted"/>
<reference evidence="1" key="1">
    <citation type="submission" date="2014-09" db="EMBL/GenBank/DDBJ databases">
        <authorList>
            <person name="Magalhaes I.L.F."/>
            <person name="Oliveira U."/>
            <person name="Santos F.R."/>
            <person name="Vidigal T.H.D.A."/>
            <person name="Brescovit A.D."/>
            <person name="Santos A.J."/>
        </authorList>
    </citation>
    <scope>NUCLEOTIDE SEQUENCE</scope>
    <source>
        <tissue evidence="1">Shoot tissue taken approximately 20 cm above the soil surface</tissue>
    </source>
</reference>
<sequence length="35" mass="4196">MQAMWPCVLFAQPRQEPLYSLVTYRQLLRVLAFLL</sequence>
<protein>
    <submittedName>
        <fullName evidence="1">Uncharacterized protein</fullName>
    </submittedName>
</protein>
<reference evidence="1" key="2">
    <citation type="journal article" date="2015" name="Data Brief">
        <title>Shoot transcriptome of the giant reed, Arundo donax.</title>
        <authorList>
            <person name="Barrero R.A."/>
            <person name="Guerrero F.D."/>
            <person name="Moolhuijzen P."/>
            <person name="Goolsby J.A."/>
            <person name="Tidwell J."/>
            <person name="Bellgard S.E."/>
            <person name="Bellgard M.I."/>
        </authorList>
    </citation>
    <scope>NUCLEOTIDE SEQUENCE</scope>
    <source>
        <tissue evidence="1">Shoot tissue taken approximately 20 cm above the soil surface</tissue>
    </source>
</reference>
<dbReference type="EMBL" id="GBRH01278879">
    <property type="protein sequence ID" value="JAD19016.1"/>
    <property type="molecule type" value="Transcribed_RNA"/>
</dbReference>
<dbReference type="AlphaFoldDB" id="A0A0A8XYS1"/>
<accession>A0A0A8XYS1</accession>
<evidence type="ECO:0000313" key="1">
    <source>
        <dbReference type="EMBL" id="JAD19016.1"/>
    </source>
</evidence>